<evidence type="ECO:0000313" key="3">
    <source>
        <dbReference type="Proteomes" id="UP001610444"/>
    </source>
</evidence>
<gene>
    <name evidence="2" type="ORF">BJX68DRAFT_235647</name>
</gene>
<name>A0ABR4KHI4_9EURO</name>
<keyword evidence="1" id="KW-1133">Transmembrane helix</keyword>
<feature type="transmembrane region" description="Helical" evidence="1">
    <location>
        <begin position="34"/>
        <end position="55"/>
    </location>
</feature>
<organism evidence="2 3">
    <name type="scientific">Aspergillus pseudodeflectus</name>
    <dbReference type="NCBI Taxonomy" id="176178"/>
    <lineage>
        <taxon>Eukaryota</taxon>
        <taxon>Fungi</taxon>
        <taxon>Dikarya</taxon>
        <taxon>Ascomycota</taxon>
        <taxon>Pezizomycotina</taxon>
        <taxon>Eurotiomycetes</taxon>
        <taxon>Eurotiomycetidae</taxon>
        <taxon>Eurotiales</taxon>
        <taxon>Aspergillaceae</taxon>
        <taxon>Aspergillus</taxon>
        <taxon>Aspergillus subgen. Nidulantes</taxon>
    </lineage>
</organism>
<keyword evidence="1" id="KW-0812">Transmembrane</keyword>
<dbReference type="Proteomes" id="UP001610444">
    <property type="component" value="Unassembled WGS sequence"/>
</dbReference>
<evidence type="ECO:0000313" key="2">
    <source>
        <dbReference type="EMBL" id="KAL2851753.1"/>
    </source>
</evidence>
<dbReference type="GeneID" id="98155066"/>
<dbReference type="EMBL" id="JBFXLR010000017">
    <property type="protein sequence ID" value="KAL2851753.1"/>
    <property type="molecule type" value="Genomic_DNA"/>
</dbReference>
<keyword evidence="1" id="KW-0472">Membrane</keyword>
<comment type="caution">
    <text evidence="2">The sequence shown here is derived from an EMBL/GenBank/DDBJ whole genome shotgun (WGS) entry which is preliminary data.</text>
</comment>
<sequence>MQHYHSYMNKESAFQMPALLRWTARDKPTVCDGILIPTVRAKAAVLIQLCFGVIYSSGGRFLHVFLLAGCCWLIVVPLNLRFS</sequence>
<accession>A0ABR4KHI4</accession>
<keyword evidence="3" id="KW-1185">Reference proteome</keyword>
<dbReference type="RefSeq" id="XP_070900010.1">
    <property type="nucleotide sequence ID" value="XM_071039902.1"/>
</dbReference>
<evidence type="ECO:0000256" key="1">
    <source>
        <dbReference type="SAM" id="Phobius"/>
    </source>
</evidence>
<proteinExistence type="predicted"/>
<reference evidence="2 3" key="1">
    <citation type="submission" date="2024-07" db="EMBL/GenBank/DDBJ databases">
        <title>Section-level genome sequencing and comparative genomics of Aspergillus sections Usti and Cavernicolus.</title>
        <authorList>
            <consortium name="Lawrence Berkeley National Laboratory"/>
            <person name="Nybo J.L."/>
            <person name="Vesth T.C."/>
            <person name="Theobald S."/>
            <person name="Frisvad J.C."/>
            <person name="Larsen T.O."/>
            <person name="Kjaerboelling I."/>
            <person name="Rothschild-Mancinelli K."/>
            <person name="Lyhne E.K."/>
            <person name="Kogle M.E."/>
            <person name="Barry K."/>
            <person name="Clum A."/>
            <person name="Na H."/>
            <person name="Ledsgaard L."/>
            <person name="Lin J."/>
            <person name="Lipzen A."/>
            <person name="Kuo A."/>
            <person name="Riley R."/>
            <person name="Mondo S."/>
            <person name="LaButti K."/>
            <person name="Haridas S."/>
            <person name="Pangalinan J."/>
            <person name="Salamov A.A."/>
            <person name="Simmons B.A."/>
            <person name="Magnuson J.K."/>
            <person name="Chen J."/>
            <person name="Drula E."/>
            <person name="Henrissat B."/>
            <person name="Wiebenga A."/>
            <person name="Lubbers R.J."/>
            <person name="Gomes A.C."/>
            <person name="Macurrencykelacurrency M.R."/>
            <person name="Stajich J."/>
            <person name="Grigoriev I.V."/>
            <person name="Mortensen U.H."/>
            <person name="De vries R.P."/>
            <person name="Baker S.E."/>
            <person name="Andersen M.R."/>
        </authorList>
    </citation>
    <scope>NUCLEOTIDE SEQUENCE [LARGE SCALE GENOMIC DNA]</scope>
    <source>
        <strain evidence="2 3">CBS 756.74</strain>
    </source>
</reference>
<protein>
    <submittedName>
        <fullName evidence="2">Uncharacterized protein</fullName>
    </submittedName>
</protein>
<feature type="transmembrane region" description="Helical" evidence="1">
    <location>
        <begin position="61"/>
        <end position="80"/>
    </location>
</feature>